<comment type="cofactor">
    <cofactor evidence="1">
        <name>Zn(2+)</name>
        <dbReference type="ChEBI" id="CHEBI:29105"/>
    </cofactor>
</comment>
<reference evidence="9" key="1">
    <citation type="submission" date="2018-04" db="EMBL/GenBank/DDBJ databases">
        <authorList>
            <person name="Liu S."/>
            <person name="Wang Z."/>
            <person name="Li J."/>
        </authorList>
    </citation>
    <scope>NUCLEOTIDE SEQUENCE [LARGE SCALE GENOMIC DNA]</scope>
    <source>
        <strain evidence="9">2189</strain>
    </source>
</reference>
<feature type="compositionally biased region" description="Polar residues" evidence="6">
    <location>
        <begin position="9"/>
        <end position="29"/>
    </location>
</feature>
<feature type="region of interest" description="Disordered" evidence="6">
    <location>
        <begin position="1"/>
        <end position="39"/>
    </location>
</feature>
<dbReference type="Pfam" id="PF07687">
    <property type="entry name" value="M20_dimer"/>
    <property type="match status" value="1"/>
</dbReference>
<dbReference type="GO" id="GO:0016787">
    <property type="term" value="F:hydrolase activity"/>
    <property type="evidence" value="ECO:0007669"/>
    <property type="project" value="UniProtKB-KW"/>
</dbReference>
<dbReference type="Pfam" id="PF01546">
    <property type="entry name" value="Peptidase_M20"/>
    <property type="match status" value="1"/>
</dbReference>
<feature type="domain" description="Peptidase M20 dimerisation" evidence="7">
    <location>
        <begin position="265"/>
        <end position="349"/>
    </location>
</feature>
<dbReference type="Gene3D" id="3.30.70.360">
    <property type="match status" value="1"/>
</dbReference>
<proteinExistence type="inferred from homology"/>
<evidence type="ECO:0000313" key="9">
    <source>
        <dbReference type="Proteomes" id="UP000244989"/>
    </source>
</evidence>
<evidence type="ECO:0000313" key="8">
    <source>
        <dbReference type="EMBL" id="PWC00949.1"/>
    </source>
</evidence>
<dbReference type="SUPFAM" id="SSF55031">
    <property type="entry name" value="Bacterial exopeptidase dimerisation domain"/>
    <property type="match status" value="1"/>
</dbReference>
<dbReference type="InterPro" id="IPR036264">
    <property type="entry name" value="Bact_exopeptidase_dim_dom"/>
</dbReference>
<evidence type="ECO:0000256" key="4">
    <source>
        <dbReference type="ARBA" id="ARBA00022801"/>
    </source>
</evidence>
<organism evidence="8 9">
    <name type="scientific">Corynebacterium yudongzhengii</name>
    <dbReference type="NCBI Taxonomy" id="2080740"/>
    <lineage>
        <taxon>Bacteria</taxon>
        <taxon>Bacillati</taxon>
        <taxon>Actinomycetota</taxon>
        <taxon>Actinomycetes</taxon>
        <taxon>Mycobacteriales</taxon>
        <taxon>Corynebacteriaceae</taxon>
        <taxon>Corynebacterium</taxon>
    </lineage>
</organism>
<accession>A0A2U1T4M2</accession>
<dbReference type="SUPFAM" id="SSF53187">
    <property type="entry name" value="Zn-dependent exopeptidases"/>
    <property type="match status" value="1"/>
</dbReference>
<protein>
    <submittedName>
        <fullName evidence="8">Succinyl-diaminopimelate desuccinylase</fullName>
    </submittedName>
</protein>
<dbReference type="PANTHER" id="PTHR43808">
    <property type="entry name" value="ACETYLORNITHINE DEACETYLASE"/>
    <property type="match status" value="1"/>
</dbReference>
<comment type="similarity">
    <text evidence="2">Belongs to the peptidase M20A family.</text>
</comment>
<dbReference type="AlphaFoldDB" id="A0A2U1T4M2"/>
<dbReference type="PANTHER" id="PTHR43808:SF8">
    <property type="entry name" value="PEPTIDASE M20 DIMERISATION DOMAIN-CONTAINING PROTEIN"/>
    <property type="match status" value="1"/>
</dbReference>
<evidence type="ECO:0000256" key="3">
    <source>
        <dbReference type="ARBA" id="ARBA00022723"/>
    </source>
</evidence>
<keyword evidence="3" id="KW-0479">Metal-binding</keyword>
<evidence type="ECO:0000259" key="7">
    <source>
        <dbReference type="Pfam" id="PF07687"/>
    </source>
</evidence>
<name>A0A2U1T4M2_9CORY</name>
<keyword evidence="9" id="KW-1185">Reference proteome</keyword>
<dbReference type="EMBL" id="QEEZ01000023">
    <property type="protein sequence ID" value="PWC00949.1"/>
    <property type="molecule type" value="Genomic_DNA"/>
</dbReference>
<evidence type="ECO:0000256" key="6">
    <source>
        <dbReference type="SAM" id="MobiDB-lite"/>
    </source>
</evidence>
<dbReference type="InterPro" id="IPR050072">
    <property type="entry name" value="Peptidase_M20A"/>
</dbReference>
<keyword evidence="4" id="KW-0378">Hydrolase</keyword>
<sequence length="449" mass="47733">MRSVEFPPRSNTLSTCKRPSTSTQATMSPRATVVSRKGIESTTKAFPPAGRAASSSLALSCARVRIVMRSGLLSGLISVCVLGWHVMKSFDHVGLTQRLVRLASVSGNFDGQRKVQEECLATLRHHLRTHAPEAEISVRRSPSDGLPWTLITTGGDTKVLFACHTDTVPTGAVADWSLPPFSGELVEGAQPYIHGRGSVDMKGGLAAAAAAFVHAAETGRGAGLLMTSEEEVGGLGAAEFAASGIELAPQLVVIPEATRNRYSRGHRGADWFEVTAHGRSAHGSRPQEGVNAIRLLSEAVINRLDEAPIKSDAYLGEDTLNAGLIDGGSAPNMVPAQARLTLDCRTVAGGAHLKEWLGGLHESVMVEQVLDCPELVARPVPAALEEHTDIGPVPYFTDGAMLQEVVGGAPIVVWGPGEDDQMHTVDERMLISSLDEAVVNYRRLIEELA</sequence>
<gene>
    <name evidence="8" type="ORF">DF222_10005</name>
</gene>
<comment type="caution">
    <text evidence="8">The sequence shown here is derived from an EMBL/GenBank/DDBJ whole genome shotgun (WGS) entry which is preliminary data.</text>
</comment>
<dbReference type="Proteomes" id="UP000244989">
    <property type="component" value="Unassembled WGS sequence"/>
</dbReference>
<evidence type="ECO:0000256" key="2">
    <source>
        <dbReference type="ARBA" id="ARBA00006247"/>
    </source>
</evidence>
<dbReference type="KEGG" id="cyz:C3B44_10485"/>
<dbReference type="GO" id="GO:0046872">
    <property type="term" value="F:metal ion binding"/>
    <property type="evidence" value="ECO:0007669"/>
    <property type="project" value="UniProtKB-KW"/>
</dbReference>
<keyword evidence="5" id="KW-0862">Zinc</keyword>
<dbReference type="InterPro" id="IPR002933">
    <property type="entry name" value="Peptidase_M20"/>
</dbReference>
<dbReference type="InterPro" id="IPR011650">
    <property type="entry name" value="Peptidase_M20_dimer"/>
</dbReference>
<evidence type="ECO:0000256" key="5">
    <source>
        <dbReference type="ARBA" id="ARBA00022833"/>
    </source>
</evidence>
<evidence type="ECO:0000256" key="1">
    <source>
        <dbReference type="ARBA" id="ARBA00001947"/>
    </source>
</evidence>
<dbReference type="Gene3D" id="3.40.630.10">
    <property type="entry name" value="Zn peptidases"/>
    <property type="match status" value="1"/>
</dbReference>